<evidence type="ECO:0000259" key="9">
    <source>
        <dbReference type="Pfam" id="PF02224"/>
    </source>
</evidence>
<organism evidence="10 11">
    <name type="scientific">Microvirga aerophila</name>
    <dbReference type="NCBI Taxonomy" id="670291"/>
    <lineage>
        <taxon>Bacteria</taxon>
        <taxon>Pseudomonadati</taxon>
        <taxon>Pseudomonadota</taxon>
        <taxon>Alphaproteobacteria</taxon>
        <taxon>Hyphomicrobiales</taxon>
        <taxon>Methylobacteriaceae</taxon>
        <taxon>Microvirga</taxon>
    </lineage>
</organism>
<gene>
    <name evidence="8 10" type="primary">cmk</name>
    <name evidence="10" type="ORF">MAE02_16180</name>
</gene>
<evidence type="ECO:0000256" key="2">
    <source>
        <dbReference type="ARBA" id="ARBA00022679"/>
    </source>
</evidence>
<evidence type="ECO:0000256" key="4">
    <source>
        <dbReference type="ARBA" id="ARBA00022777"/>
    </source>
</evidence>
<dbReference type="InterPro" id="IPR027417">
    <property type="entry name" value="P-loop_NTPase"/>
</dbReference>
<comment type="subcellular location">
    <subcellularLocation>
        <location evidence="8">Cytoplasm</location>
    </subcellularLocation>
</comment>
<dbReference type="SUPFAM" id="SSF52540">
    <property type="entry name" value="P-loop containing nucleoside triphosphate hydrolases"/>
    <property type="match status" value="1"/>
</dbReference>
<dbReference type="Pfam" id="PF02224">
    <property type="entry name" value="Cytidylate_kin"/>
    <property type="match status" value="1"/>
</dbReference>
<evidence type="ECO:0000313" key="10">
    <source>
        <dbReference type="EMBL" id="GEO13922.1"/>
    </source>
</evidence>
<accession>A0A512BPN5</accession>
<dbReference type="GO" id="GO:0036430">
    <property type="term" value="F:CMP kinase activity"/>
    <property type="evidence" value="ECO:0007669"/>
    <property type="project" value="RHEA"/>
</dbReference>
<comment type="similarity">
    <text evidence="1 8">Belongs to the cytidylate kinase family. Type 1 subfamily.</text>
</comment>
<evidence type="ECO:0000256" key="3">
    <source>
        <dbReference type="ARBA" id="ARBA00022741"/>
    </source>
</evidence>
<dbReference type="GO" id="GO:0006220">
    <property type="term" value="P:pyrimidine nucleotide metabolic process"/>
    <property type="evidence" value="ECO:0007669"/>
    <property type="project" value="UniProtKB-UniRule"/>
</dbReference>
<dbReference type="InterPro" id="IPR011994">
    <property type="entry name" value="Cytidylate_kinase_dom"/>
</dbReference>
<dbReference type="GO" id="GO:0005737">
    <property type="term" value="C:cytoplasm"/>
    <property type="evidence" value="ECO:0007669"/>
    <property type="project" value="UniProtKB-SubCell"/>
</dbReference>
<keyword evidence="4 8" id="KW-0418">Kinase</keyword>
<dbReference type="GO" id="GO:0036431">
    <property type="term" value="F:dCMP kinase activity"/>
    <property type="evidence" value="ECO:0007669"/>
    <property type="project" value="InterPro"/>
</dbReference>
<dbReference type="Gene3D" id="3.40.50.300">
    <property type="entry name" value="P-loop containing nucleotide triphosphate hydrolases"/>
    <property type="match status" value="1"/>
</dbReference>
<comment type="catalytic activity">
    <reaction evidence="7 8">
        <text>CMP + ATP = CDP + ADP</text>
        <dbReference type="Rhea" id="RHEA:11600"/>
        <dbReference type="ChEBI" id="CHEBI:30616"/>
        <dbReference type="ChEBI" id="CHEBI:58069"/>
        <dbReference type="ChEBI" id="CHEBI:60377"/>
        <dbReference type="ChEBI" id="CHEBI:456216"/>
        <dbReference type="EC" id="2.7.4.25"/>
    </reaction>
</comment>
<dbReference type="HAMAP" id="MF_00238">
    <property type="entry name" value="Cytidyl_kinase_type1"/>
    <property type="match status" value="1"/>
</dbReference>
<dbReference type="EC" id="2.7.4.25" evidence="8"/>
<proteinExistence type="inferred from homology"/>
<name>A0A512BPN5_9HYPH</name>
<dbReference type="NCBIfam" id="TIGR00017">
    <property type="entry name" value="cmk"/>
    <property type="match status" value="1"/>
</dbReference>
<comment type="catalytic activity">
    <reaction evidence="6 8">
        <text>dCMP + ATP = dCDP + ADP</text>
        <dbReference type="Rhea" id="RHEA:25094"/>
        <dbReference type="ChEBI" id="CHEBI:30616"/>
        <dbReference type="ChEBI" id="CHEBI:57566"/>
        <dbReference type="ChEBI" id="CHEBI:58593"/>
        <dbReference type="ChEBI" id="CHEBI:456216"/>
        <dbReference type="EC" id="2.7.4.25"/>
    </reaction>
</comment>
<feature type="domain" description="Cytidylate kinase" evidence="9">
    <location>
        <begin position="3"/>
        <end position="199"/>
    </location>
</feature>
<dbReference type="CDD" id="cd02020">
    <property type="entry name" value="CMPK"/>
    <property type="match status" value="1"/>
</dbReference>
<feature type="binding site" evidence="8">
    <location>
        <begin position="7"/>
        <end position="15"/>
    </location>
    <ligand>
        <name>ATP</name>
        <dbReference type="ChEBI" id="CHEBI:30616"/>
    </ligand>
</feature>
<protein>
    <recommendedName>
        <fullName evidence="8">Cytidylate kinase</fullName>
        <shortName evidence="8">CK</shortName>
        <ecNumber evidence="8">2.7.4.25</ecNumber>
    </recommendedName>
    <alternativeName>
        <fullName evidence="8">Cytidine monophosphate kinase</fullName>
        <shortName evidence="8">CMP kinase</shortName>
    </alternativeName>
</protein>
<comment type="caution">
    <text evidence="10">The sequence shown here is derived from an EMBL/GenBank/DDBJ whole genome shotgun (WGS) entry which is preliminary data.</text>
</comment>
<sequence length="215" mass="23573">MIIAIDGPAASGKGTLGKRLADHFGLEHLDTGLLYRAVARVLLDQGTPLTDRDAATVAAENLDVSHLDDPRLRGAEMGEAASVVSAYQPVRDALLAFQRQFGVQEPGAVLDGRDIGTVVCPQADVKLFITASAEERARRRHRELLNRGEETDYETILRDIRRRDERDINRSTAPLKAAEDALTLDTTHLDADETFQAALVLVEGRIPRNQDLASR</sequence>
<reference evidence="10 11" key="1">
    <citation type="submission" date="2019-07" db="EMBL/GenBank/DDBJ databases">
        <title>Whole genome shotgun sequence of Microvirga aerophila NBRC 106136.</title>
        <authorList>
            <person name="Hosoyama A."/>
            <person name="Uohara A."/>
            <person name="Ohji S."/>
            <person name="Ichikawa N."/>
        </authorList>
    </citation>
    <scope>NUCLEOTIDE SEQUENCE [LARGE SCALE GENOMIC DNA]</scope>
    <source>
        <strain evidence="10 11">NBRC 106136</strain>
    </source>
</reference>
<dbReference type="AlphaFoldDB" id="A0A512BPN5"/>
<dbReference type="InterPro" id="IPR003136">
    <property type="entry name" value="Cytidylate_kin"/>
</dbReference>
<evidence type="ECO:0000256" key="5">
    <source>
        <dbReference type="ARBA" id="ARBA00022840"/>
    </source>
</evidence>
<keyword evidence="5 8" id="KW-0067">ATP-binding</keyword>
<evidence type="ECO:0000256" key="1">
    <source>
        <dbReference type="ARBA" id="ARBA00009427"/>
    </source>
</evidence>
<evidence type="ECO:0000256" key="6">
    <source>
        <dbReference type="ARBA" id="ARBA00047615"/>
    </source>
</evidence>
<evidence type="ECO:0000313" key="11">
    <source>
        <dbReference type="Proteomes" id="UP000321085"/>
    </source>
</evidence>
<keyword evidence="2 8" id="KW-0808">Transferase</keyword>
<keyword evidence="8" id="KW-0963">Cytoplasm</keyword>
<evidence type="ECO:0000256" key="8">
    <source>
        <dbReference type="HAMAP-Rule" id="MF_00238"/>
    </source>
</evidence>
<dbReference type="Proteomes" id="UP000321085">
    <property type="component" value="Unassembled WGS sequence"/>
</dbReference>
<dbReference type="EMBL" id="BJYU01000017">
    <property type="protein sequence ID" value="GEO13922.1"/>
    <property type="molecule type" value="Genomic_DNA"/>
</dbReference>
<dbReference type="OrthoDB" id="9807434at2"/>
<evidence type="ECO:0000256" key="7">
    <source>
        <dbReference type="ARBA" id="ARBA00048478"/>
    </source>
</evidence>
<dbReference type="RefSeq" id="WP_114186485.1">
    <property type="nucleotide sequence ID" value="NZ_BJYU01000017.1"/>
</dbReference>
<dbReference type="GO" id="GO:0005524">
    <property type="term" value="F:ATP binding"/>
    <property type="evidence" value="ECO:0007669"/>
    <property type="project" value="UniProtKB-UniRule"/>
</dbReference>
<keyword evidence="11" id="KW-1185">Reference proteome</keyword>
<keyword evidence="3 8" id="KW-0547">Nucleotide-binding</keyword>